<gene>
    <name evidence="2" type="ORF">OKA104_LOCUS46341</name>
</gene>
<keyword evidence="1" id="KW-0472">Membrane</keyword>
<reference evidence="2" key="1">
    <citation type="submission" date="2021-02" db="EMBL/GenBank/DDBJ databases">
        <authorList>
            <person name="Nowell W R."/>
        </authorList>
    </citation>
    <scope>NUCLEOTIDE SEQUENCE</scope>
</reference>
<dbReference type="EMBL" id="CAJOAY010016696">
    <property type="protein sequence ID" value="CAF4303675.1"/>
    <property type="molecule type" value="Genomic_DNA"/>
</dbReference>
<keyword evidence="1" id="KW-1133">Transmembrane helix</keyword>
<accession>A0A820IA77</accession>
<dbReference type="PROSITE" id="PS51257">
    <property type="entry name" value="PROKAR_LIPOPROTEIN"/>
    <property type="match status" value="1"/>
</dbReference>
<evidence type="ECO:0000256" key="1">
    <source>
        <dbReference type="SAM" id="Phobius"/>
    </source>
</evidence>
<feature type="non-terminal residue" evidence="2">
    <location>
        <position position="1"/>
    </location>
</feature>
<sequence>MISKSYHALVWPIRYIFRRNETVCCLIGFGIGVGCCILYRLISNFLT</sequence>
<organism evidence="2 3">
    <name type="scientific">Adineta steineri</name>
    <dbReference type="NCBI Taxonomy" id="433720"/>
    <lineage>
        <taxon>Eukaryota</taxon>
        <taxon>Metazoa</taxon>
        <taxon>Spiralia</taxon>
        <taxon>Gnathifera</taxon>
        <taxon>Rotifera</taxon>
        <taxon>Eurotatoria</taxon>
        <taxon>Bdelloidea</taxon>
        <taxon>Adinetida</taxon>
        <taxon>Adinetidae</taxon>
        <taxon>Adineta</taxon>
    </lineage>
</organism>
<protein>
    <submittedName>
        <fullName evidence="2">Uncharacterized protein</fullName>
    </submittedName>
</protein>
<name>A0A820IA77_9BILA</name>
<keyword evidence="1" id="KW-0812">Transmembrane</keyword>
<comment type="caution">
    <text evidence="2">The sequence shown here is derived from an EMBL/GenBank/DDBJ whole genome shotgun (WGS) entry which is preliminary data.</text>
</comment>
<dbReference type="AlphaFoldDB" id="A0A820IA77"/>
<evidence type="ECO:0000313" key="2">
    <source>
        <dbReference type="EMBL" id="CAF4303675.1"/>
    </source>
</evidence>
<evidence type="ECO:0000313" key="3">
    <source>
        <dbReference type="Proteomes" id="UP000663881"/>
    </source>
</evidence>
<feature type="transmembrane region" description="Helical" evidence="1">
    <location>
        <begin position="21"/>
        <end position="42"/>
    </location>
</feature>
<proteinExistence type="predicted"/>
<dbReference type="Proteomes" id="UP000663881">
    <property type="component" value="Unassembled WGS sequence"/>
</dbReference>